<dbReference type="Proteomes" id="UP000070168">
    <property type="component" value="Unassembled WGS sequence"/>
</dbReference>
<dbReference type="InterPro" id="IPR006076">
    <property type="entry name" value="FAD-dep_OxRdtase"/>
</dbReference>
<evidence type="ECO:0000313" key="12">
    <source>
        <dbReference type="EMBL" id="KXG48212.1"/>
    </source>
</evidence>
<keyword evidence="6" id="KW-0805">Transcription regulation</keyword>
<keyword evidence="9" id="KW-0539">Nucleus</keyword>
<dbReference type="GO" id="GO:0003677">
    <property type="term" value="F:DNA binding"/>
    <property type="evidence" value="ECO:0007669"/>
    <property type="project" value="UniProtKB-KW"/>
</dbReference>
<name>A0A135LGU2_PENPA</name>
<evidence type="ECO:0000256" key="4">
    <source>
        <dbReference type="ARBA" id="ARBA00022827"/>
    </source>
</evidence>
<comment type="similarity">
    <text evidence="2">Belongs to the MSOX/MTOX family.</text>
</comment>
<keyword evidence="4" id="KW-0274">FAD</keyword>
<dbReference type="SUPFAM" id="SSF57701">
    <property type="entry name" value="Zn2/Cys6 DNA-binding domain"/>
    <property type="match status" value="1"/>
</dbReference>
<evidence type="ECO:0000313" key="13">
    <source>
        <dbReference type="Proteomes" id="UP000070168"/>
    </source>
</evidence>
<gene>
    <name evidence="12" type="ORF">PGRI_020820</name>
</gene>
<dbReference type="STRING" id="5078.A0A135LGU2"/>
<dbReference type="PANTHER" id="PTHR10961:SF45">
    <property type="entry name" value="FAD DEPENDENT OXIDOREDUCTASE DOMAIN-CONTAINING PROTEIN-RELATED"/>
    <property type="match status" value="1"/>
</dbReference>
<keyword evidence="5" id="KW-0560">Oxidoreductase</keyword>
<dbReference type="Gene3D" id="3.30.9.10">
    <property type="entry name" value="D-Amino Acid Oxidase, subunit A, domain 2"/>
    <property type="match status" value="1"/>
</dbReference>
<dbReference type="Pfam" id="PF01266">
    <property type="entry name" value="DAO"/>
    <property type="match status" value="1"/>
</dbReference>
<feature type="compositionally biased region" description="Polar residues" evidence="10">
    <location>
        <begin position="541"/>
        <end position="550"/>
    </location>
</feature>
<dbReference type="PROSITE" id="PS00463">
    <property type="entry name" value="ZN2_CY6_FUNGAL_1"/>
    <property type="match status" value="1"/>
</dbReference>
<feature type="region of interest" description="Disordered" evidence="10">
    <location>
        <begin position="532"/>
        <end position="553"/>
    </location>
</feature>
<dbReference type="GO" id="GO:0008115">
    <property type="term" value="F:sarcosine oxidase activity"/>
    <property type="evidence" value="ECO:0007669"/>
    <property type="project" value="TreeGrafter"/>
</dbReference>
<evidence type="ECO:0000256" key="7">
    <source>
        <dbReference type="ARBA" id="ARBA00023125"/>
    </source>
</evidence>
<dbReference type="Gene3D" id="3.50.50.60">
    <property type="entry name" value="FAD/NAD(P)-binding domain"/>
    <property type="match status" value="1"/>
</dbReference>
<dbReference type="GeneID" id="63705095"/>
<dbReference type="PROSITE" id="PS50048">
    <property type="entry name" value="ZN2_CY6_FUNGAL_2"/>
    <property type="match status" value="1"/>
</dbReference>
<proteinExistence type="inferred from homology"/>
<evidence type="ECO:0000259" key="11">
    <source>
        <dbReference type="PROSITE" id="PS50048"/>
    </source>
</evidence>
<dbReference type="CDD" id="cd00067">
    <property type="entry name" value="GAL4"/>
    <property type="match status" value="1"/>
</dbReference>
<dbReference type="GO" id="GO:0000981">
    <property type="term" value="F:DNA-binding transcription factor activity, RNA polymerase II-specific"/>
    <property type="evidence" value="ECO:0007669"/>
    <property type="project" value="InterPro"/>
</dbReference>
<dbReference type="Pfam" id="PF00172">
    <property type="entry name" value="Zn_clus"/>
    <property type="match status" value="1"/>
</dbReference>
<evidence type="ECO:0000256" key="1">
    <source>
        <dbReference type="ARBA" id="ARBA00001974"/>
    </source>
</evidence>
<dbReference type="Gene3D" id="4.10.240.10">
    <property type="entry name" value="Zn(2)-C6 fungal-type DNA-binding domain"/>
    <property type="match status" value="1"/>
</dbReference>
<keyword evidence="13" id="KW-1185">Reference proteome</keyword>
<accession>A0A135LGU2</accession>
<dbReference type="InterPro" id="IPR001138">
    <property type="entry name" value="Zn2Cys6_DnaBD"/>
</dbReference>
<dbReference type="RefSeq" id="XP_040646748.1">
    <property type="nucleotide sequence ID" value="XM_040789795.1"/>
</dbReference>
<evidence type="ECO:0000256" key="2">
    <source>
        <dbReference type="ARBA" id="ARBA00010989"/>
    </source>
</evidence>
<organism evidence="12 13">
    <name type="scientific">Penicillium patulum</name>
    <name type="common">Penicillium griseofulvum</name>
    <dbReference type="NCBI Taxonomy" id="5078"/>
    <lineage>
        <taxon>Eukaryota</taxon>
        <taxon>Fungi</taxon>
        <taxon>Dikarya</taxon>
        <taxon>Ascomycota</taxon>
        <taxon>Pezizomycotina</taxon>
        <taxon>Eurotiomycetes</taxon>
        <taxon>Eurotiomycetidae</taxon>
        <taxon>Eurotiales</taxon>
        <taxon>Aspergillaceae</taxon>
        <taxon>Penicillium</taxon>
    </lineage>
</organism>
<dbReference type="GO" id="GO:0004657">
    <property type="term" value="F:proline dehydrogenase activity"/>
    <property type="evidence" value="ECO:0007669"/>
    <property type="project" value="TreeGrafter"/>
</dbReference>
<dbReference type="AlphaFoldDB" id="A0A135LGU2"/>
<dbReference type="SUPFAM" id="SSF51905">
    <property type="entry name" value="FAD/NAD(P)-binding domain"/>
    <property type="match status" value="1"/>
</dbReference>
<keyword evidence="7" id="KW-0238">DNA-binding</keyword>
<evidence type="ECO:0000256" key="9">
    <source>
        <dbReference type="ARBA" id="ARBA00023242"/>
    </source>
</evidence>
<keyword evidence="3" id="KW-0285">Flavoprotein</keyword>
<dbReference type="InterPro" id="IPR036864">
    <property type="entry name" value="Zn2-C6_fun-type_DNA-bd_sf"/>
</dbReference>
<evidence type="ECO:0000256" key="10">
    <source>
        <dbReference type="SAM" id="MobiDB-lite"/>
    </source>
</evidence>
<dbReference type="InterPro" id="IPR036188">
    <property type="entry name" value="FAD/NAD-bd_sf"/>
</dbReference>
<sequence>MASAEDERPVKRARQACEPCRRKKSRCPGEKPNCSYCERLGQQCVYAGNESGEEVSWQSQKMMEQRISGIEGKLEQLMEYIKRPASNHPLAPIVPEKHPQIPELTPLESSSIAGSSGIPDAELYLTFCNAQPLLLFPHRSSLASLGKRDPELLLAIEALGARFKGIGAIDQDIQSEVKRKTGRACQMVMMRLASGTVELSTIQTLCLLTGHIIRAGSYTRLATYFMKNLRISGLESLNNLETERDERKLCYISLVMLKNLQGSLHPPGDSLDLLAEPGEIVSPLGAMISNKDISRGNSGVSKPDIGIIGSSVYTSELWAMSCNYAASHVGVDAHPPWSPNSDYSMINFRHCEHESLMPLRFRLHASRFQDHPAAELQARRDYWSPWLFFQLVWHAVPCLVNHPFLLSMRLRNFRRTMPQSFLRNSFEQLTFHSGWVVHFLELIEAKNFEVQQLQQLRDSVSPGGLMTDNIAPGGTNSRQKCDIFGPELAKDSVGCSGDLSAGAITERDFALIGSAGISGHKTVAAECVTYPPEQNEDPIQAPSQTSQTSPRMDFSGISGDPSMEFGGGDTLFLQLQDYGRAFEDWLSVNPTSTGELKMTTSKTDSILIVGAGVFGLSTALELNKRGYTDITVVDRFVPPSADGSSVDISRIIRADYADPIYSQMAREAYNGWTTEYKDQYFESGFALFSETPKNDYMEKSKAIIRAAGGKVDDLDDAMDIRKLYPSVQADFSGMNGYHNPRGGWADAAGSIQKLASKCTVAGVSIIAGPRGTVLSLRRAGSRVVGVNLVGGQVLLASQVILSTGAWTNRLLNMGHAASSSGQPVGFIQLTEEEALEMRKIPVMINMSSGVFSFPPTPDTNVLKLARHGYGYATDISVNVDGVQKTLSSPKFETSNAATGYLPDDADESLRKGLRQFFPKLGDRPWMNRRLCWYTDTPNGDFIIDHHPTIQGLFMATGGAGHGFKFLPILGQYIADCFENKAPEALRQKWRMNPPRDDSNGPMAGDGSRAGPPLRKLSPLEQAKL</sequence>
<feature type="domain" description="Zn(2)-C6 fungal-type" evidence="11">
    <location>
        <begin position="16"/>
        <end position="46"/>
    </location>
</feature>
<dbReference type="CDD" id="cd12148">
    <property type="entry name" value="fungal_TF_MHR"/>
    <property type="match status" value="1"/>
</dbReference>
<comment type="caution">
    <text evidence="12">The sequence shown here is derived from an EMBL/GenBank/DDBJ whole genome shotgun (WGS) entry which is preliminary data.</text>
</comment>
<dbReference type="InterPro" id="IPR045170">
    <property type="entry name" value="MTOX"/>
</dbReference>
<feature type="region of interest" description="Disordered" evidence="10">
    <location>
        <begin position="987"/>
        <end position="1024"/>
    </location>
</feature>
<dbReference type="EMBL" id="LHQR01000065">
    <property type="protein sequence ID" value="KXG48212.1"/>
    <property type="molecule type" value="Genomic_DNA"/>
</dbReference>
<evidence type="ECO:0000256" key="6">
    <source>
        <dbReference type="ARBA" id="ARBA00023015"/>
    </source>
</evidence>
<evidence type="ECO:0000256" key="8">
    <source>
        <dbReference type="ARBA" id="ARBA00023163"/>
    </source>
</evidence>
<dbReference type="GO" id="GO:0050660">
    <property type="term" value="F:flavin adenine dinucleotide binding"/>
    <property type="evidence" value="ECO:0007669"/>
    <property type="project" value="InterPro"/>
</dbReference>
<dbReference type="SMART" id="SM00066">
    <property type="entry name" value="GAL4"/>
    <property type="match status" value="1"/>
</dbReference>
<keyword evidence="8" id="KW-0804">Transcription</keyword>
<protein>
    <submittedName>
        <fullName evidence="12">FAD dependent oxidoreductase</fullName>
    </submittedName>
</protein>
<reference evidence="12 13" key="1">
    <citation type="journal article" date="2016" name="BMC Genomics">
        <title>Genome sequencing and secondary metabolism of the postharvest pathogen Penicillium griseofulvum.</title>
        <authorList>
            <person name="Banani H."/>
            <person name="Marcet-Houben M."/>
            <person name="Ballester A.R."/>
            <person name="Abbruscato P."/>
            <person name="Gonzalez-Candelas L."/>
            <person name="Gabaldon T."/>
            <person name="Spadaro D."/>
        </authorList>
    </citation>
    <scope>NUCLEOTIDE SEQUENCE [LARGE SCALE GENOMIC DNA]</scope>
    <source>
        <strain evidence="12 13">PG3</strain>
    </source>
</reference>
<dbReference type="GO" id="GO:0008270">
    <property type="term" value="F:zinc ion binding"/>
    <property type="evidence" value="ECO:0007669"/>
    <property type="project" value="InterPro"/>
</dbReference>
<dbReference type="PANTHER" id="PTHR10961">
    <property type="entry name" value="PEROXISOMAL SARCOSINE OXIDASE"/>
    <property type="match status" value="1"/>
</dbReference>
<dbReference type="OrthoDB" id="2943660at2759"/>
<evidence type="ECO:0000256" key="3">
    <source>
        <dbReference type="ARBA" id="ARBA00022630"/>
    </source>
</evidence>
<dbReference type="SUPFAM" id="SSF54373">
    <property type="entry name" value="FAD-linked reductases, C-terminal domain"/>
    <property type="match status" value="1"/>
</dbReference>
<dbReference type="GO" id="GO:0050031">
    <property type="term" value="F:L-pipecolate oxidase activity"/>
    <property type="evidence" value="ECO:0007669"/>
    <property type="project" value="TreeGrafter"/>
</dbReference>
<evidence type="ECO:0000256" key="5">
    <source>
        <dbReference type="ARBA" id="ARBA00023002"/>
    </source>
</evidence>
<comment type="cofactor">
    <cofactor evidence="1">
        <name>FAD</name>
        <dbReference type="ChEBI" id="CHEBI:57692"/>
    </cofactor>
</comment>